<dbReference type="PROSITE" id="PS51380">
    <property type="entry name" value="EXS"/>
    <property type="match status" value="1"/>
</dbReference>
<evidence type="ECO:0000256" key="6">
    <source>
        <dbReference type="SAM" id="Phobius"/>
    </source>
</evidence>
<feature type="transmembrane region" description="Helical" evidence="6">
    <location>
        <begin position="17"/>
        <end position="34"/>
    </location>
</feature>
<evidence type="ECO:0000256" key="5">
    <source>
        <dbReference type="SAM" id="MobiDB-lite"/>
    </source>
</evidence>
<dbReference type="InParanoid" id="A8N784"/>
<proteinExistence type="predicted"/>
<dbReference type="eggNOG" id="KOG1162">
    <property type="taxonomic scope" value="Eukaryota"/>
</dbReference>
<dbReference type="HOGENOM" id="CLU_024081_2_1_1"/>
<dbReference type="PANTHER" id="PTHR10783">
    <property type="entry name" value="XENOTROPIC AND POLYTROPIC RETROVIRUS RECEPTOR 1-RELATED"/>
    <property type="match status" value="1"/>
</dbReference>
<dbReference type="FunCoup" id="A8N784">
    <property type="interactions" value="240"/>
</dbReference>
<feature type="transmembrane region" description="Helical" evidence="6">
    <location>
        <begin position="387"/>
        <end position="405"/>
    </location>
</feature>
<dbReference type="GO" id="GO:0016020">
    <property type="term" value="C:membrane"/>
    <property type="evidence" value="ECO:0007669"/>
    <property type="project" value="UniProtKB-SubCell"/>
</dbReference>
<feature type="compositionally biased region" description="Polar residues" evidence="5">
    <location>
        <begin position="351"/>
        <end position="360"/>
    </location>
</feature>
<feature type="compositionally biased region" description="Low complexity" evidence="5">
    <location>
        <begin position="468"/>
        <end position="488"/>
    </location>
</feature>
<evidence type="ECO:0000256" key="2">
    <source>
        <dbReference type="ARBA" id="ARBA00022692"/>
    </source>
</evidence>
<feature type="region of interest" description="Disordered" evidence="5">
    <location>
        <begin position="351"/>
        <end position="378"/>
    </location>
</feature>
<keyword evidence="9" id="KW-1185">Reference proteome</keyword>
<evidence type="ECO:0000256" key="3">
    <source>
        <dbReference type="ARBA" id="ARBA00022989"/>
    </source>
</evidence>
<dbReference type="Proteomes" id="UP000001861">
    <property type="component" value="Unassembled WGS sequence"/>
</dbReference>
<organism evidence="8 9">
    <name type="scientific">Coprinopsis cinerea (strain Okayama-7 / 130 / ATCC MYA-4618 / FGSC 9003)</name>
    <name type="common">Inky cap fungus</name>
    <name type="synonym">Hormographiella aspergillata</name>
    <dbReference type="NCBI Taxonomy" id="240176"/>
    <lineage>
        <taxon>Eukaryota</taxon>
        <taxon>Fungi</taxon>
        <taxon>Dikarya</taxon>
        <taxon>Basidiomycota</taxon>
        <taxon>Agaricomycotina</taxon>
        <taxon>Agaricomycetes</taxon>
        <taxon>Agaricomycetidae</taxon>
        <taxon>Agaricales</taxon>
        <taxon>Agaricineae</taxon>
        <taxon>Psathyrellaceae</taxon>
        <taxon>Coprinopsis</taxon>
    </lineage>
</organism>
<feature type="domain" description="EXS" evidence="7">
    <location>
        <begin position="211"/>
        <end position="477"/>
    </location>
</feature>
<dbReference type="KEGG" id="cci:CC1G_03227"/>
<comment type="caution">
    <text evidence="8">The sequence shown here is derived from an EMBL/GenBank/DDBJ whole genome shotgun (WGS) entry which is preliminary data.</text>
</comment>
<evidence type="ECO:0000313" key="8">
    <source>
        <dbReference type="EMBL" id="EAU91059.2"/>
    </source>
</evidence>
<dbReference type="AlphaFoldDB" id="A8N784"/>
<dbReference type="GO" id="GO:0005737">
    <property type="term" value="C:cytoplasm"/>
    <property type="evidence" value="ECO:0007669"/>
    <property type="project" value="TreeGrafter"/>
</dbReference>
<dbReference type="InterPro" id="IPR004342">
    <property type="entry name" value="EXS_C"/>
</dbReference>
<keyword evidence="2 6" id="KW-0812">Transmembrane</keyword>
<feature type="region of interest" description="Disordered" evidence="5">
    <location>
        <begin position="458"/>
        <end position="488"/>
    </location>
</feature>
<dbReference type="Pfam" id="PF03124">
    <property type="entry name" value="EXS"/>
    <property type="match status" value="1"/>
</dbReference>
<name>A8N784_COPC7</name>
<evidence type="ECO:0000259" key="7">
    <source>
        <dbReference type="PROSITE" id="PS51380"/>
    </source>
</evidence>
<keyword evidence="3 6" id="KW-1133">Transmembrane helix</keyword>
<evidence type="ECO:0000256" key="1">
    <source>
        <dbReference type="ARBA" id="ARBA00004141"/>
    </source>
</evidence>
<reference evidence="8 9" key="1">
    <citation type="journal article" date="2010" name="Proc. Natl. Acad. Sci. U.S.A.">
        <title>Insights into evolution of multicellular fungi from the assembled chromosomes of the mushroom Coprinopsis cinerea (Coprinus cinereus).</title>
        <authorList>
            <person name="Stajich J.E."/>
            <person name="Wilke S.K."/>
            <person name="Ahren D."/>
            <person name="Au C.H."/>
            <person name="Birren B.W."/>
            <person name="Borodovsky M."/>
            <person name="Burns C."/>
            <person name="Canback B."/>
            <person name="Casselton L.A."/>
            <person name="Cheng C.K."/>
            <person name="Deng J."/>
            <person name="Dietrich F.S."/>
            <person name="Fargo D.C."/>
            <person name="Farman M.L."/>
            <person name="Gathman A.C."/>
            <person name="Goldberg J."/>
            <person name="Guigo R."/>
            <person name="Hoegger P.J."/>
            <person name="Hooker J.B."/>
            <person name="Huggins A."/>
            <person name="James T.Y."/>
            <person name="Kamada T."/>
            <person name="Kilaru S."/>
            <person name="Kodira C."/>
            <person name="Kues U."/>
            <person name="Kupfer D."/>
            <person name="Kwan H.S."/>
            <person name="Lomsadze A."/>
            <person name="Li W."/>
            <person name="Lilly W.W."/>
            <person name="Ma L.J."/>
            <person name="Mackey A.J."/>
            <person name="Manning G."/>
            <person name="Martin F."/>
            <person name="Muraguchi H."/>
            <person name="Natvig D.O."/>
            <person name="Palmerini H."/>
            <person name="Ramesh M.A."/>
            <person name="Rehmeyer C.J."/>
            <person name="Roe B.A."/>
            <person name="Shenoy N."/>
            <person name="Stanke M."/>
            <person name="Ter-Hovhannisyan V."/>
            <person name="Tunlid A."/>
            <person name="Velagapudi R."/>
            <person name="Vision T.J."/>
            <person name="Zeng Q."/>
            <person name="Zolan M.E."/>
            <person name="Pukkila P.J."/>
        </authorList>
    </citation>
    <scope>NUCLEOTIDE SEQUENCE [LARGE SCALE GENOMIC DNA]</scope>
    <source>
        <strain evidence="9">Okayama-7 / 130 / ATCC MYA-4618 / FGSC 9003</strain>
    </source>
</reference>
<dbReference type="PANTHER" id="PTHR10783:SF46">
    <property type="entry name" value="PROTEIN ERD1 HOMOLOG 2"/>
    <property type="match status" value="1"/>
</dbReference>
<gene>
    <name evidence="8" type="ORF">CC1G_03227</name>
</gene>
<protein>
    <recommendedName>
        <fullName evidence="7">EXS domain-containing protein</fullName>
    </recommendedName>
</protein>
<accession>A8N784</accession>
<feature type="transmembrane region" description="Helical" evidence="6">
    <location>
        <begin position="126"/>
        <end position="148"/>
    </location>
</feature>
<dbReference type="VEuPathDB" id="FungiDB:CC1G_03227"/>
<dbReference type="STRING" id="240176.A8N784"/>
<feature type="transmembrane region" description="Helical" evidence="6">
    <location>
        <begin position="94"/>
        <end position="114"/>
    </location>
</feature>
<dbReference type="OrthoDB" id="2159384at2759"/>
<sequence>MVANDVHYDPASVVFPLPYRVFFLIGVGLLGWATNLHGLYKLDVDVVGALELRTEGYQPRLPLTNHRRPSLIGQSNGSARSNTFMATPTFYQSLYRLILTYSGICLVSWTLFRASTGDNPSLVDAYGYIPALTALIMVFILLTPYNIFFREERAKFIQAIRRCFLSSMNTPIQFSDVILADIGTSFSKVIGDVWLSLCMIIPGNTILNPPPQVGLARWILPTLMSFPYLARFRQCVIEYNLSSNESTRPLFNAIKYATAFPVIYLSAAQSLVVADLVQKRGDTVLSDPWHGEHRLFRLWLLAVFVNSFYSFWWDVTNDWGLELLKPEPSVPQERQPPKRLILPRLHSSTPLISRETSPASDTERDRSPRISESSPTRGRSRYGLRQILLFPAFVYPLFIVVNLMLRMAWTVRLAAHPSTTRDGSMTVFWMEVAEITRRWLWVFVRVEWEVIKKIGEGEPQADPDYLYSHPPSSSESLSARENSPGMKE</sequence>
<dbReference type="RefSeq" id="XP_001830690.2">
    <property type="nucleotide sequence ID" value="XM_001830638.2"/>
</dbReference>
<evidence type="ECO:0000256" key="4">
    <source>
        <dbReference type="ARBA" id="ARBA00023136"/>
    </source>
</evidence>
<dbReference type="EMBL" id="AACS02000003">
    <property type="protein sequence ID" value="EAU91059.2"/>
    <property type="molecule type" value="Genomic_DNA"/>
</dbReference>
<evidence type="ECO:0000313" key="9">
    <source>
        <dbReference type="Proteomes" id="UP000001861"/>
    </source>
</evidence>
<dbReference type="OMA" id="FRRWIWI"/>
<keyword evidence="4 6" id="KW-0472">Membrane</keyword>
<comment type="subcellular location">
    <subcellularLocation>
        <location evidence="1">Membrane</location>
        <topology evidence="1">Multi-pass membrane protein</topology>
    </subcellularLocation>
</comment>
<dbReference type="GeneID" id="6007134"/>